<dbReference type="CDD" id="cd00268">
    <property type="entry name" value="DEADc"/>
    <property type="match status" value="1"/>
</dbReference>
<dbReference type="GO" id="GO:0016787">
    <property type="term" value="F:hydrolase activity"/>
    <property type="evidence" value="ECO:0007669"/>
    <property type="project" value="UniProtKB-KW"/>
</dbReference>
<dbReference type="InterPro" id="IPR001650">
    <property type="entry name" value="Helicase_C-like"/>
</dbReference>
<dbReference type="InterPro" id="IPR044742">
    <property type="entry name" value="DEAD/DEAH_RhlB"/>
</dbReference>
<dbReference type="InterPro" id="IPR000629">
    <property type="entry name" value="RNA-helicase_DEAD-box_CS"/>
</dbReference>
<dbReference type="Proteomes" id="UP000230405">
    <property type="component" value="Unassembled WGS sequence"/>
</dbReference>
<dbReference type="PANTHER" id="PTHR47959:SF13">
    <property type="entry name" value="ATP-DEPENDENT RNA HELICASE RHLE"/>
    <property type="match status" value="1"/>
</dbReference>
<dbReference type="GO" id="GO:0003676">
    <property type="term" value="F:nucleic acid binding"/>
    <property type="evidence" value="ECO:0007669"/>
    <property type="project" value="InterPro"/>
</dbReference>
<dbReference type="PROSITE" id="PS51195">
    <property type="entry name" value="Q_MOTIF"/>
    <property type="match status" value="1"/>
</dbReference>
<dbReference type="AlphaFoldDB" id="A0A2M7VE77"/>
<accession>A0A2M7VE77</accession>
<evidence type="ECO:0000256" key="6">
    <source>
        <dbReference type="PROSITE-ProRule" id="PRU00552"/>
    </source>
</evidence>
<feature type="domain" description="Helicase C-terminal" evidence="10">
    <location>
        <begin position="236"/>
        <end position="381"/>
    </location>
</feature>
<dbReference type="PANTHER" id="PTHR47959">
    <property type="entry name" value="ATP-DEPENDENT RNA HELICASE RHLE-RELATED"/>
    <property type="match status" value="1"/>
</dbReference>
<dbReference type="InterPro" id="IPR014014">
    <property type="entry name" value="RNA_helicase_DEAD_Q_motif"/>
</dbReference>
<dbReference type="GO" id="GO:0005524">
    <property type="term" value="F:ATP binding"/>
    <property type="evidence" value="ECO:0007669"/>
    <property type="project" value="UniProtKB-KW"/>
</dbReference>
<protein>
    <recommendedName>
        <fullName evidence="14">DEAD/DEAH box helicase</fullName>
    </recommendedName>
</protein>
<evidence type="ECO:0000259" key="10">
    <source>
        <dbReference type="PROSITE" id="PS51194"/>
    </source>
</evidence>
<feature type="region of interest" description="Disordered" evidence="8">
    <location>
        <begin position="389"/>
        <end position="432"/>
    </location>
</feature>
<evidence type="ECO:0000259" key="11">
    <source>
        <dbReference type="PROSITE" id="PS51195"/>
    </source>
</evidence>
<evidence type="ECO:0008006" key="14">
    <source>
        <dbReference type="Google" id="ProtNLM"/>
    </source>
</evidence>
<evidence type="ECO:0000256" key="5">
    <source>
        <dbReference type="ARBA" id="ARBA00038437"/>
    </source>
</evidence>
<evidence type="ECO:0000256" key="2">
    <source>
        <dbReference type="ARBA" id="ARBA00022801"/>
    </source>
</evidence>
<evidence type="ECO:0000256" key="8">
    <source>
        <dbReference type="SAM" id="MobiDB-lite"/>
    </source>
</evidence>
<dbReference type="GO" id="GO:0005829">
    <property type="term" value="C:cytosol"/>
    <property type="evidence" value="ECO:0007669"/>
    <property type="project" value="TreeGrafter"/>
</dbReference>
<gene>
    <name evidence="12" type="ORF">COX77_03370</name>
</gene>
<sequence>MKENTQTKLSFANLGIKSDLLTHLEKLSLTSPTPIQHQAIPIAIKGEDLVGIAQTGTGKTLAFVVPMIQKITSGQSMGLIIVPTRELAYQVDETLNQFSRTYKFQTAVLIGGTSIQPQIRQLKNRPRIIIATPGRLIDHLQRRTVNLSFVDTLVLDEADRMLDMGFEPDIRTILFSMTVKNRQTMLFSATMPDRIAKIANTYMRKPLRIEVSPSGSPAIDIEQEIFIVQQTKKLMLLEKLLAEYQGTVLIFTRTKFAAKKLAEKIRIFGHSAEEIHSNRSLIQRTRALQGFKNGQYRILVATDIASRGIDVNNIEIVINYDLPEQAEDYVHRIGRTGRAGLKGKAVSFVLPDQKHNLWTIERLIKATLAIKSIPNITEEYSASIQKAYSSGGRSKKFGSLNRSRGRSGGGFAKRPSASRSGYKSYGFARRSR</sequence>
<dbReference type="PROSITE" id="PS51192">
    <property type="entry name" value="HELICASE_ATP_BIND_1"/>
    <property type="match status" value="1"/>
</dbReference>
<keyword evidence="1 7" id="KW-0547">Nucleotide-binding</keyword>
<dbReference type="SMART" id="SM00487">
    <property type="entry name" value="DEXDc"/>
    <property type="match status" value="1"/>
</dbReference>
<dbReference type="InterPro" id="IPR050079">
    <property type="entry name" value="DEAD_box_RNA_helicase"/>
</dbReference>
<evidence type="ECO:0000256" key="4">
    <source>
        <dbReference type="ARBA" id="ARBA00022840"/>
    </source>
</evidence>
<keyword evidence="3 7" id="KW-0347">Helicase</keyword>
<evidence type="ECO:0000313" key="12">
    <source>
        <dbReference type="EMBL" id="PIZ98791.1"/>
    </source>
</evidence>
<name>A0A2M7VE77_9BACT</name>
<dbReference type="InterPro" id="IPR014001">
    <property type="entry name" value="Helicase_ATP-bd"/>
</dbReference>
<dbReference type="InterPro" id="IPR011545">
    <property type="entry name" value="DEAD/DEAH_box_helicase_dom"/>
</dbReference>
<dbReference type="SMART" id="SM00490">
    <property type="entry name" value="HELICc"/>
    <property type="match status" value="1"/>
</dbReference>
<keyword evidence="2 7" id="KW-0378">Hydrolase</keyword>
<evidence type="ECO:0000256" key="7">
    <source>
        <dbReference type="RuleBase" id="RU000492"/>
    </source>
</evidence>
<evidence type="ECO:0000313" key="13">
    <source>
        <dbReference type="Proteomes" id="UP000230405"/>
    </source>
</evidence>
<dbReference type="PROSITE" id="PS51194">
    <property type="entry name" value="HELICASE_CTER"/>
    <property type="match status" value="1"/>
</dbReference>
<dbReference type="CDD" id="cd18787">
    <property type="entry name" value="SF2_C_DEAD"/>
    <property type="match status" value="1"/>
</dbReference>
<comment type="caution">
    <text evidence="12">The sequence shown here is derived from an EMBL/GenBank/DDBJ whole genome shotgun (WGS) entry which is preliminary data.</text>
</comment>
<dbReference type="InterPro" id="IPR027417">
    <property type="entry name" value="P-loop_NTPase"/>
</dbReference>
<dbReference type="EMBL" id="PFPO01000064">
    <property type="protein sequence ID" value="PIZ98791.1"/>
    <property type="molecule type" value="Genomic_DNA"/>
</dbReference>
<dbReference type="GO" id="GO:0003724">
    <property type="term" value="F:RNA helicase activity"/>
    <property type="evidence" value="ECO:0007669"/>
    <property type="project" value="InterPro"/>
</dbReference>
<dbReference type="Pfam" id="PF00271">
    <property type="entry name" value="Helicase_C"/>
    <property type="match status" value="1"/>
</dbReference>
<dbReference type="Pfam" id="PF00270">
    <property type="entry name" value="DEAD"/>
    <property type="match status" value="1"/>
</dbReference>
<dbReference type="PROSITE" id="PS00039">
    <property type="entry name" value="DEAD_ATP_HELICASE"/>
    <property type="match status" value="1"/>
</dbReference>
<organism evidence="12 13">
    <name type="scientific">Candidatus Komeilibacteria bacterium CG_4_10_14_0_2_um_filter_37_10</name>
    <dbReference type="NCBI Taxonomy" id="1974470"/>
    <lineage>
        <taxon>Bacteria</taxon>
        <taxon>Candidatus Komeiliibacteriota</taxon>
    </lineage>
</organism>
<proteinExistence type="inferred from homology"/>
<evidence type="ECO:0000256" key="3">
    <source>
        <dbReference type="ARBA" id="ARBA00022806"/>
    </source>
</evidence>
<feature type="domain" description="Helicase ATP-binding" evidence="9">
    <location>
        <begin position="40"/>
        <end position="209"/>
    </location>
</feature>
<reference evidence="13" key="1">
    <citation type="submission" date="2017-09" db="EMBL/GenBank/DDBJ databases">
        <title>Depth-based differentiation of microbial function through sediment-hosted aquifers and enrichment of novel symbionts in the deep terrestrial subsurface.</title>
        <authorList>
            <person name="Probst A.J."/>
            <person name="Ladd B."/>
            <person name="Jarett J.K."/>
            <person name="Geller-Mcgrath D.E."/>
            <person name="Sieber C.M.K."/>
            <person name="Emerson J.B."/>
            <person name="Anantharaman K."/>
            <person name="Thomas B.C."/>
            <person name="Malmstrom R."/>
            <person name="Stieglmeier M."/>
            <person name="Klingl A."/>
            <person name="Woyke T."/>
            <person name="Ryan C.M."/>
            <person name="Banfield J.F."/>
        </authorList>
    </citation>
    <scope>NUCLEOTIDE SEQUENCE [LARGE SCALE GENOMIC DNA]</scope>
</reference>
<evidence type="ECO:0000256" key="1">
    <source>
        <dbReference type="ARBA" id="ARBA00022741"/>
    </source>
</evidence>
<comment type="similarity">
    <text evidence="5 7">Belongs to the DEAD box helicase family.</text>
</comment>
<keyword evidence="4 7" id="KW-0067">ATP-binding</keyword>
<dbReference type="Gene3D" id="3.40.50.300">
    <property type="entry name" value="P-loop containing nucleotide triphosphate hydrolases"/>
    <property type="match status" value="2"/>
</dbReference>
<evidence type="ECO:0000259" key="9">
    <source>
        <dbReference type="PROSITE" id="PS51192"/>
    </source>
</evidence>
<dbReference type="SUPFAM" id="SSF52540">
    <property type="entry name" value="P-loop containing nucleoside triphosphate hydrolases"/>
    <property type="match status" value="1"/>
</dbReference>
<feature type="domain" description="DEAD-box RNA helicase Q" evidence="11">
    <location>
        <begin position="9"/>
        <end position="37"/>
    </location>
</feature>
<feature type="short sequence motif" description="Q motif" evidence="6">
    <location>
        <begin position="9"/>
        <end position="37"/>
    </location>
</feature>